<name>A0ABT2ZXL9_9RHOB</name>
<gene>
    <name evidence="2" type="ORF">OE699_06395</name>
</gene>
<dbReference type="RefSeq" id="WP_263847457.1">
    <property type="nucleotide sequence ID" value="NZ_JAOWKW010000004.1"/>
</dbReference>
<feature type="region of interest" description="Disordered" evidence="1">
    <location>
        <begin position="1"/>
        <end position="45"/>
    </location>
</feature>
<dbReference type="EMBL" id="JAOWKW010000004">
    <property type="protein sequence ID" value="MCV2878479.1"/>
    <property type="molecule type" value="Genomic_DNA"/>
</dbReference>
<keyword evidence="3" id="KW-1185">Reference proteome</keyword>
<sequence>MMQHAQQMGSDNQQKPGTKSAPLQQGQSGTTAQQGGVTFNDWASI</sequence>
<evidence type="ECO:0000256" key="1">
    <source>
        <dbReference type="SAM" id="MobiDB-lite"/>
    </source>
</evidence>
<proteinExistence type="predicted"/>
<evidence type="ECO:0000313" key="2">
    <source>
        <dbReference type="EMBL" id="MCV2878479.1"/>
    </source>
</evidence>
<comment type="caution">
    <text evidence="2">The sequence shown here is derived from an EMBL/GenBank/DDBJ whole genome shotgun (WGS) entry which is preliminary data.</text>
</comment>
<protein>
    <submittedName>
        <fullName evidence="2">Uncharacterized protein</fullName>
    </submittedName>
</protein>
<dbReference type="Proteomes" id="UP001526166">
    <property type="component" value="Unassembled WGS sequence"/>
</dbReference>
<accession>A0ABT2ZXL9</accession>
<evidence type="ECO:0000313" key="3">
    <source>
        <dbReference type="Proteomes" id="UP001526166"/>
    </source>
</evidence>
<reference evidence="2 3" key="1">
    <citation type="submission" date="2022-10" db="EMBL/GenBank/DDBJ databases">
        <title>Sinirhodobacter sp. nov., isolated from ocean surface sediments.</title>
        <authorList>
            <person name="He W."/>
            <person name="Wang L."/>
            <person name="Zhang D.-F."/>
        </authorList>
    </citation>
    <scope>NUCLEOTIDE SEQUENCE [LARGE SCALE GENOMIC DNA]</scope>
    <source>
        <strain evidence="2 3">WL0115</strain>
    </source>
</reference>
<feature type="compositionally biased region" description="Low complexity" evidence="1">
    <location>
        <begin position="24"/>
        <end position="38"/>
    </location>
</feature>
<organism evidence="2 3">
    <name type="scientific">Sedimentimonas flavescens</name>
    <dbReference type="NCBI Taxonomy" id="2851012"/>
    <lineage>
        <taxon>Bacteria</taxon>
        <taxon>Pseudomonadati</taxon>
        <taxon>Pseudomonadota</taxon>
        <taxon>Alphaproteobacteria</taxon>
        <taxon>Rhodobacterales</taxon>
        <taxon>Rhodobacter group</taxon>
        <taxon>Sedimentimonas</taxon>
    </lineage>
</organism>
<feature type="compositionally biased region" description="Polar residues" evidence="1">
    <location>
        <begin position="1"/>
        <end position="23"/>
    </location>
</feature>